<evidence type="ECO:0000313" key="3">
    <source>
        <dbReference type="Proteomes" id="UP000324800"/>
    </source>
</evidence>
<dbReference type="AlphaFoldDB" id="A0A5J4VRR3"/>
<feature type="non-terminal residue" evidence="2">
    <location>
        <position position="1"/>
    </location>
</feature>
<sequence>ATYLGSKSALIILGDHLRSIGLPGVEKNVEEAEQQFEIASLQMHMAARLHLAQLIMERRERILEGGEEKGKVLKEGTGAQRTTMKILGAEGWEGGDYLCKRSLSLLETIIKLSPILNKRIERGIQGAYKSYKLGLINDHNDAQQEWIKVKEREIKEKEIEEILQREKVDQNEDIKIKEKDDKQKGKKKETKKLSILDEEYTEEEKDAWKGFLDLAQLADMGNRESNEIMGELCIRSLGSGDVPCLGGRRGVDYLLQATYLGSKSALIILGDHLRSIGLPRHAVILYQQAARSTSPYKHKIPQPMKPAEFMIKYPGSQLGKRNWAWVMKKNKQKQEQVKRQQEQNMNKKDKQKENGEDLKENGKEMDYSLGWMLTFTLHATGFEEDIIAECDALLKIATLVARNEVGLRSGSDVIKTPFDIKREKQIEDQIKRLQKEEKQKEKMNEKEKQKEKEEMEKQKDYKQKQEKDQQQEQKDPQQEHVLSEEEQQKQKIIQRMKRQYYYQQFKKDQIASLAEELGEFFIEIDVPDADELSFIKVDYGMRQQNGQNSTEEKRKRKSWFRKTFGKIEKDDEIDLQQYQQFISDFDSINNNNNNNTSSSQQLTKKQIHQRHRAFKHHKQREILLKKLQRKQVVRQLLAMASVKMTSIRDTATIAYYYLQFVHIDFESFKINLYTYWNKVAQWDSLVLIAAISLVVYQLKQWRKKLNIERNVDEVERLERERNEEQLQILDLLNQVEISDNVFVEEEREVEREKEKENEGEQQSDVQNEEKQDGNDNVKQEDAIDNLHID</sequence>
<proteinExistence type="predicted"/>
<protein>
    <submittedName>
        <fullName evidence="2">Uncharacterized protein</fullName>
    </submittedName>
</protein>
<name>A0A5J4VRR3_9EUKA</name>
<feature type="compositionally biased region" description="Basic and acidic residues" evidence="1">
    <location>
        <begin position="748"/>
        <end position="758"/>
    </location>
</feature>
<feature type="region of interest" description="Disordered" evidence="1">
    <location>
        <begin position="435"/>
        <end position="486"/>
    </location>
</feature>
<comment type="caution">
    <text evidence="2">The sequence shown here is derived from an EMBL/GenBank/DDBJ whole genome shotgun (WGS) entry which is preliminary data.</text>
</comment>
<dbReference type="EMBL" id="SNRW01005476">
    <property type="protein sequence ID" value="KAA6384993.1"/>
    <property type="molecule type" value="Genomic_DNA"/>
</dbReference>
<feature type="compositionally biased region" description="Basic and acidic residues" evidence="1">
    <location>
        <begin position="767"/>
        <end position="789"/>
    </location>
</feature>
<accession>A0A5J4VRR3</accession>
<evidence type="ECO:0000313" key="2">
    <source>
        <dbReference type="EMBL" id="KAA6384993.1"/>
    </source>
</evidence>
<organism evidence="2 3">
    <name type="scientific">Streblomastix strix</name>
    <dbReference type="NCBI Taxonomy" id="222440"/>
    <lineage>
        <taxon>Eukaryota</taxon>
        <taxon>Metamonada</taxon>
        <taxon>Preaxostyla</taxon>
        <taxon>Oxymonadida</taxon>
        <taxon>Streblomastigidae</taxon>
        <taxon>Streblomastix</taxon>
    </lineage>
</organism>
<feature type="region of interest" description="Disordered" evidence="1">
    <location>
        <begin position="746"/>
        <end position="789"/>
    </location>
</feature>
<feature type="region of interest" description="Disordered" evidence="1">
    <location>
        <begin position="332"/>
        <end position="358"/>
    </location>
</feature>
<dbReference type="Proteomes" id="UP000324800">
    <property type="component" value="Unassembled WGS sequence"/>
</dbReference>
<evidence type="ECO:0000256" key="1">
    <source>
        <dbReference type="SAM" id="MobiDB-lite"/>
    </source>
</evidence>
<reference evidence="2 3" key="1">
    <citation type="submission" date="2019-03" db="EMBL/GenBank/DDBJ databases">
        <title>Single cell metagenomics reveals metabolic interactions within the superorganism composed of flagellate Streblomastix strix and complex community of Bacteroidetes bacteria on its surface.</title>
        <authorList>
            <person name="Treitli S.C."/>
            <person name="Kolisko M."/>
            <person name="Husnik F."/>
            <person name="Keeling P."/>
            <person name="Hampl V."/>
        </authorList>
    </citation>
    <scope>NUCLEOTIDE SEQUENCE [LARGE SCALE GENOMIC DNA]</scope>
    <source>
        <strain evidence="2">ST1C</strain>
    </source>
</reference>
<gene>
    <name evidence="2" type="ORF">EZS28_019482</name>
</gene>